<evidence type="ECO:0000313" key="12">
    <source>
        <dbReference type="Proteomes" id="UP000593735"/>
    </source>
</evidence>
<sequence>MAELNCQFVRPDRSLLEGPVANLVLVTYAGELGVWPGHAPEIVALGDGVVRIRRRPEDGGAEYDVVVSGGYAEIDDDGVIILADHARRADDIDPDVVRETRDHAIEQMEGIPEGDHRRAYYANKVSWCNLLLKQVMGDAAASSR</sequence>
<evidence type="ECO:0000256" key="2">
    <source>
        <dbReference type="ARBA" id="ARBA00005712"/>
    </source>
</evidence>
<organism evidence="11 12">
    <name type="scientific">Thermophilibacter immobilis</name>
    <dbReference type="NCBI Taxonomy" id="2779519"/>
    <lineage>
        <taxon>Bacteria</taxon>
        <taxon>Bacillati</taxon>
        <taxon>Actinomycetota</taxon>
        <taxon>Coriobacteriia</taxon>
        <taxon>Coriobacteriales</taxon>
        <taxon>Atopobiaceae</taxon>
        <taxon>Thermophilibacter</taxon>
    </lineage>
</organism>
<evidence type="ECO:0000256" key="9">
    <source>
        <dbReference type="RuleBase" id="RU003656"/>
    </source>
</evidence>
<comment type="function">
    <text evidence="8">Produces ATP from ADP in the presence of a proton gradient across the membrane.</text>
</comment>
<comment type="similarity">
    <text evidence="2 8 9">Belongs to the ATPase epsilon chain family.</text>
</comment>
<evidence type="ECO:0000256" key="4">
    <source>
        <dbReference type="ARBA" id="ARBA00023065"/>
    </source>
</evidence>
<dbReference type="InterPro" id="IPR001469">
    <property type="entry name" value="ATP_synth_F1_dsu/esu"/>
</dbReference>
<keyword evidence="12" id="KW-1185">Reference proteome</keyword>
<reference evidence="11 12" key="1">
    <citation type="submission" date="2020-10" db="EMBL/GenBank/DDBJ databases">
        <title>Olsenella immobilis sp.nov., isolated from the mud in a fermentation cellar used for the production of Chinese strong-flavoured liquor.</title>
        <authorList>
            <person name="Lu L."/>
        </authorList>
    </citation>
    <scope>NUCLEOTIDE SEQUENCE [LARGE SCALE GENOMIC DNA]</scope>
    <source>
        <strain evidence="11 12">LZLJ-2</strain>
    </source>
</reference>
<dbReference type="InterPro" id="IPR036771">
    <property type="entry name" value="ATPsynth_dsu/esu_N"/>
</dbReference>
<dbReference type="PANTHER" id="PTHR13822">
    <property type="entry name" value="ATP SYNTHASE DELTA/EPSILON CHAIN"/>
    <property type="match status" value="1"/>
</dbReference>
<feature type="domain" description="ATP synthase F1 complex delta/epsilon subunit N-terminal" evidence="10">
    <location>
        <begin position="4"/>
        <end position="86"/>
    </location>
</feature>
<dbReference type="Gene3D" id="2.60.15.10">
    <property type="entry name" value="F0F1 ATP synthase delta/epsilon subunit, N-terminal"/>
    <property type="match status" value="1"/>
</dbReference>
<accession>A0A7S7M969</accession>
<dbReference type="AlphaFoldDB" id="A0A7S7M969"/>
<keyword evidence="7 8" id="KW-0066">ATP synthesis</keyword>
<evidence type="ECO:0000256" key="5">
    <source>
        <dbReference type="ARBA" id="ARBA00023136"/>
    </source>
</evidence>
<name>A0A7S7M969_9ACTN</name>
<keyword evidence="3 8" id="KW-0813">Transport</keyword>
<dbReference type="GO" id="GO:0012505">
    <property type="term" value="C:endomembrane system"/>
    <property type="evidence" value="ECO:0007669"/>
    <property type="project" value="UniProtKB-SubCell"/>
</dbReference>
<evidence type="ECO:0000256" key="1">
    <source>
        <dbReference type="ARBA" id="ARBA00004184"/>
    </source>
</evidence>
<proteinExistence type="inferred from homology"/>
<dbReference type="HAMAP" id="MF_00530">
    <property type="entry name" value="ATP_synth_epsil_bac"/>
    <property type="match status" value="1"/>
</dbReference>
<dbReference type="EMBL" id="CP063767">
    <property type="protein sequence ID" value="QOY60772.1"/>
    <property type="molecule type" value="Genomic_DNA"/>
</dbReference>
<dbReference type="KEGG" id="tio:INP52_00665"/>
<evidence type="ECO:0000256" key="6">
    <source>
        <dbReference type="ARBA" id="ARBA00023196"/>
    </source>
</evidence>
<dbReference type="GO" id="GO:0005886">
    <property type="term" value="C:plasma membrane"/>
    <property type="evidence" value="ECO:0007669"/>
    <property type="project" value="UniProtKB-SubCell"/>
</dbReference>
<comment type="subunit">
    <text evidence="8 9">F-type ATPases have 2 components, CF(1) - the catalytic core - and CF(0) - the membrane proton channel. CF(1) has five subunits: alpha(3), beta(3), gamma(1), delta(1), epsilon(1). CF(0) has three main subunits: a, b and c.</text>
</comment>
<dbReference type="GO" id="GO:0045259">
    <property type="term" value="C:proton-transporting ATP synthase complex"/>
    <property type="evidence" value="ECO:0007669"/>
    <property type="project" value="UniProtKB-KW"/>
</dbReference>
<keyword evidence="8" id="KW-0375">Hydrogen ion transport</keyword>
<dbReference type="SUPFAM" id="SSF51344">
    <property type="entry name" value="Epsilon subunit of F1F0-ATP synthase N-terminal domain"/>
    <property type="match status" value="1"/>
</dbReference>
<evidence type="ECO:0000256" key="7">
    <source>
        <dbReference type="ARBA" id="ARBA00023310"/>
    </source>
</evidence>
<keyword evidence="8" id="KW-1003">Cell membrane</keyword>
<keyword evidence="5 8" id="KW-0472">Membrane</keyword>
<dbReference type="Pfam" id="PF02823">
    <property type="entry name" value="ATP-synt_DE_N"/>
    <property type="match status" value="1"/>
</dbReference>
<dbReference type="InterPro" id="IPR020546">
    <property type="entry name" value="ATP_synth_F1_dsu/esu_N"/>
</dbReference>
<evidence type="ECO:0000313" key="11">
    <source>
        <dbReference type="EMBL" id="QOY60772.1"/>
    </source>
</evidence>
<dbReference type="GO" id="GO:0046933">
    <property type="term" value="F:proton-transporting ATP synthase activity, rotational mechanism"/>
    <property type="evidence" value="ECO:0007669"/>
    <property type="project" value="UniProtKB-UniRule"/>
</dbReference>
<dbReference type="CDD" id="cd12152">
    <property type="entry name" value="F1-ATPase_delta"/>
    <property type="match status" value="1"/>
</dbReference>
<dbReference type="PANTHER" id="PTHR13822:SF10">
    <property type="entry name" value="ATP SYNTHASE EPSILON CHAIN, CHLOROPLASTIC"/>
    <property type="match status" value="1"/>
</dbReference>
<evidence type="ECO:0000256" key="8">
    <source>
        <dbReference type="HAMAP-Rule" id="MF_00530"/>
    </source>
</evidence>
<evidence type="ECO:0000259" key="10">
    <source>
        <dbReference type="Pfam" id="PF02823"/>
    </source>
</evidence>
<dbReference type="Proteomes" id="UP000593735">
    <property type="component" value="Chromosome"/>
</dbReference>
<dbReference type="RefSeq" id="WP_194371524.1">
    <property type="nucleotide sequence ID" value="NZ_CP063767.1"/>
</dbReference>
<protein>
    <recommendedName>
        <fullName evidence="8">ATP synthase epsilon chain</fullName>
    </recommendedName>
    <alternativeName>
        <fullName evidence="8">ATP synthase F1 sector epsilon subunit</fullName>
    </alternativeName>
    <alternativeName>
        <fullName evidence="8">F-ATPase epsilon subunit</fullName>
    </alternativeName>
</protein>
<dbReference type="GO" id="GO:0005524">
    <property type="term" value="F:ATP binding"/>
    <property type="evidence" value="ECO:0007669"/>
    <property type="project" value="UniProtKB-UniRule"/>
</dbReference>
<gene>
    <name evidence="8 11" type="primary">atpC</name>
    <name evidence="11" type="ORF">INP52_00665</name>
</gene>
<keyword evidence="6 8" id="KW-0139">CF(1)</keyword>
<dbReference type="NCBIfam" id="TIGR01216">
    <property type="entry name" value="ATP_synt_epsi"/>
    <property type="match status" value="1"/>
</dbReference>
<keyword evidence="4 8" id="KW-0406">Ion transport</keyword>
<comment type="subcellular location">
    <subcellularLocation>
        <location evidence="8">Cell membrane</location>
        <topology evidence="8">Peripheral membrane protein</topology>
    </subcellularLocation>
    <subcellularLocation>
        <location evidence="1">Endomembrane system</location>
        <topology evidence="1">Peripheral membrane protein</topology>
    </subcellularLocation>
</comment>
<evidence type="ECO:0000256" key="3">
    <source>
        <dbReference type="ARBA" id="ARBA00022448"/>
    </source>
</evidence>